<evidence type="ECO:0000313" key="2">
    <source>
        <dbReference type="Proteomes" id="UP000028640"/>
    </source>
</evidence>
<dbReference type="OrthoDB" id="6504526at2"/>
<protein>
    <recommendedName>
        <fullName evidence="3">TetR family transcriptional regulator</fullName>
    </recommendedName>
</protein>
<name>A0A085G149_EWIA3</name>
<sequence length="137" mass="14977">MTQQTSSQDFDQRFSALVATLTLAPNTPDNQVIDRIALHFRKLLNFLTQDAALTQQAFGDSHKTALVEAISSLLAGCQQSGLFRQDLSSRWVARCFVGMLDQMKEEPGDAAARHQQSIGCAKILCEGIWPGAADARP</sequence>
<evidence type="ECO:0000313" key="1">
    <source>
        <dbReference type="EMBL" id="KFC77444.1"/>
    </source>
</evidence>
<gene>
    <name evidence="1" type="ORF">GEAM_4295</name>
</gene>
<organism evidence="1 2">
    <name type="scientific">Ewingella americana (strain ATCC 33852 / DSM 4580 / CCUG 14506 / JCM 5911 / LMG 7869 / NCTC 12157 / CDC 1468-78)</name>
    <dbReference type="NCBI Taxonomy" id="910964"/>
    <lineage>
        <taxon>Bacteria</taxon>
        <taxon>Pseudomonadati</taxon>
        <taxon>Pseudomonadota</taxon>
        <taxon>Gammaproteobacteria</taxon>
        <taxon>Enterobacterales</taxon>
        <taxon>Yersiniaceae</taxon>
        <taxon>Ewingella</taxon>
    </lineage>
</organism>
<dbReference type="Proteomes" id="UP000028640">
    <property type="component" value="Unassembled WGS sequence"/>
</dbReference>
<accession>A0A085G149</accession>
<dbReference type="AlphaFoldDB" id="A0A085G149"/>
<dbReference type="STRING" id="910964.GEAM_4295"/>
<keyword evidence="2" id="KW-1185">Reference proteome</keyword>
<dbReference type="Gene3D" id="1.10.357.10">
    <property type="entry name" value="Tetracycline Repressor, domain 2"/>
    <property type="match status" value="1"/>
</dbReference>
<dbReference type="InterPro" id="IPR036271">
    <property type="entry name" value="Tet_transcr_reg_TetR-rel_C_sf"/>
</dbReference>
<dbReference type="SUPFAM" id="SSF48498">
    <property type="entry name" value="Tetracyclin repressor-like, C-terminal domain"/>
    <property type="match status" value="1"/>
</dbReference>
<reference evidence="1 2" key="1">
    <citation type="submission" date="2014-05" db="EMBL/GenBank/DDBJ databases">
        <title>ATOL: Assembling a taxonomically balanced genome-scale reconstruction of the evolutionary history of the Enterobacteriaceae.</title>
        <authorList>
            <person name="Plunkett G.III."/>
            <person name="Neeno-Eckwall E.C."/>
            <person name="Glasner J.D."/>
            <person name="Perna N.T."/>
        </authorList>
    </citation>
    <scope>NUCLEOTIDE SEQUENCE [LARGE SCALE GENOMIC DNA]</scope>
    <source>
        <strain evidence="1 2">ATCC 33852</strain>
    </source>
</reference>
<proteinExistence type="predicted"/>
<dbReference type="GeneID" id="78382312"/>
<dbReference type="eggNOG" id="COG1309">
    <property type="taxonomic scope" value="Bacteria"/>
</dbReference>
<dbReference type="EMBL" id="JMPJ01000075">
    <property type="protein sequence ID" value="KFC77444.1"/>
    <property type="molecule type" value="Genomic_DNA"/>
</dbReference>
<dbReference type="RefSeq" id="WP_034795867.1">
    <property type="nucleotide sequence ID" value="NZ_JMPJ01000075.1"/>
</dbReference>
<evidence type="ECO:0008006" key="3">
    <source>
        <dbReference type="Google" id="ProtNLM"/>
    </source>
</evidence>
<comment type="caution">
    <text evidence="1">The sequence shown here is derived from an EMBL/GenBank/DDBJ whole genome shotgun (WGS) entry which is preliminary data.</text>
</comment>